<protein>
    <submittedName>
        <fullName evidence="2">Uncharacterized protein</fullName>
    </submittedName>
</protein>
<feature type="transmembrane region" description="Helical" evidence="1">
    <location>
        <begin position="20"/>
        <end position="41"/>
    </location>
</feature>
<name>A0AAN9J461_CROPI</name>
<keyword evidence="1" id="KW-0812">Transmembrane</keyword>
<feature type="transmembrane region" description="Helical" evidence="1">
    <location>
        <begin position="90"/>
        <end position="107"/>
    </location>
</feature>
<dbReference type="Proteomes" id="UP001372338">
    <property type="component" value="Unassembled WGS sequence"/>
</dbReference>
<keyword evidence="3" id="KW-1185">Reference proteome</keyword>
<evidence type="ECO:0000313" key="3">
    <source>
        <dbReference type="Proteomes" id="UP001372338"/>
    </source>
</evidence>
<keyword evidence="1" id="KW-0472">Membrane</keyword>
<comment type="caution">
    <text evidence="2">The sequence shown here is derived from an EMBL/GenBank/DDBJ whole genome shotgun (WGS) entry which is preliminary data.</text>
</comment>
<accession>A0AAN9J461</accession>
<sequence>MHSPHYLFFPVCLQLSNKVSYNPFDGTIVGLLLLVLVSSAAEEKEEATTRTAAAKAKAKHGEEACGYNKSLLLDQAVKLCSSSSILASDYVLVLVDVLPLLIMIMIYDYDSGDGDIG</sequence>
<dbReference type="EMBL" id="JAYWIO010000001">
    <property type="protein sequence ID" value="KAK7291930.1"/>
    <property type="molecule type" value="Genomic_DNA"/>
</dbReference>
<evidence type="ECO:0000313" key="2">
    <source>
        <dbReference type="EMBL" id="KAK7291930.1"/>
    </source>
</evidence>
<keyword evidence="1" id="KW-1133">Transmembrane helix</keyword>
<proteinExistence type="predicted"/>
<evidence type="ECO:0000256" key="1">
    <source>
        <dbReference type="SAM" id="Phobius"/>
    </source>
</evidence>
<gene>
    <name evidence="2" type="ORF">RIF29_07491</name>
</gene>
<dbReference type="AlphaFoldDB" id="A0AAN9J461"/>
<organism evidence="2 3">
    <name type="scientific">Crotalaria pallida</name>
    <name type="common">Smooth rattlebox</name>
    <name type="synonym">Crotalaria striata</name>
    <dbReference type="NCBI Taxonomy" id="3830"/>
    <lineage>
        <taxon>Eukaryota</taxon>
        <taxon>Viridiplantae</taxon>
        <taxon>Streptophyta</taxon>
        <taxon>Embryophyta</taxon>
        <taxon>Tracheophyta</taxon>
        <taxon>Spermatophyta</taxon>
        <taxon>Magnoliopsida</taxon>
        <taxon>eudicotyledons</taxon>
        <taxon>Gunneridae</taxon>
        <taxon>Pentapetalae</taxon>
        <taxon>rosids</taxon>
        <taxon>fabids</taxon>
        <taxon>Fabales</taxon>
        <taxon>Fabaceae</taxon>
        <taxon>Papilionoideae</taxon>
        <taxon>50 kb inversion clade</taxon>
        <taxon>genistoids sensu lato</taxon>
        <taxon>core genistoids</taxon>
        <taxon>Crotalarieae</taxon>
        <taxon>Crotalaria</taxon>
    </lineage>
</organism>
<reference evidence="2 3" key="1">
    <citation type="submission" date="2024-01" db="EMBL/GenBank/DDBJ databases">
        <title>The genomes of 5 underutilized Papilionoideae crops provide insights into root nodulation and disease resistanc.</title>
        <authorList>
            <person name="Yuan L."/>
        </authorList>
    </citation>
    <scope>NUCLEOTIDE SEQUENCE [LARGE SCALE GENOMIC DNA]</scope>
    <source>
        <strain evidence="2">ZHUSHIDOU_FW_LH</strain>
        <tissue evidence="2">Leaf</tissue>
    </source>
</reference>